<evidence type="ECO:0000313" key="6">
    <source>
        <dbReference type="WBParaSite" id="TMUE_3000012203.1"/>
    </source>
</evidence>
<dbReference type="InterPro" id="IPR007110">
    <property type="entry name" value="Ig-like_dom"/>
</dbReference>
<keyword evidence="2" id="KW-0812">Transmembrane</keyword>
<evidence type="ECO:0000256" key="3">
    <source>
        <dbReference type="SAM" id="SignalP"/>
    </source>
</evidence>
<dbReference type="Proteomes" id="UP000046395">
    <property type="component" value="Unassembled WGS sequence"/>
</dbReference>
<reference evidence="5" key="2">
    <citation type="submission" date="2014-03" db="EMBL/GenBank/DDBJ databases">
        <title>The whipworm genome and dual-species transcriptomics of an intimate host-pathogen interaction.</title>
        <authorList>
            <person name="Foth B.J."/>
            <person name="Tsai I.J."/>
            <person name="Reid A.J."/>
            <person name="Bancroft A.J."/>
            <person name="Nichol S."/>
            <person name="Tracey A."/>
            <person name="Holroyd N."/>
            <person name="Cotton J.A."/>
            <person name="Stanley E.J."/>
            <person name="Zarowiecki M."/>
            <person name="Liu J.Z."/>
            <person name="Huckvale T."/>
            <person name="Cooper P.J."/>
            <person name="Grencis R.K."/>
            <person name="Berriman M."/>
        </authorList>
    </citation>
    <scope>NUCLEOTIDE SEQUENCE [LARGE SCALE GENOMIC DNA]</scope>
    <source>
        <strain evidence="5">Edinburgh</strain>
    </source>
</reference>
<evidence type="ECO:0000256" key="2">
    <source>
        <dbReference type="SAM" id="Phobius"/>
    </source>
</evidence>
<reference evidence="5" key="1">
    <citation type="submission" date="2013-11" db="EMBL/GenBank/DDBJ databases">
        <authorList>
            <person name="Aslett M."/>
        </authorList>
    </citation>
    <scope>NUCLEOTIDE SEQUENCE [LARGE SCALE GENOMIC DNA]</scope>
    <source>
        <strain evidence="5">Edinburgh</strain>
    </source>
</reference>
<dbReference type="Gene3D" id="2.60.40.10">
    <property type="entry name" value="Immunoglobulins"/>
    <property type="match status" value="1"/>
</dbReference>
<evidence type="ECO:0000313" key="7">
    <source>
        <dbReference type="WBParaSite" id="TMUE_3000012203.2"/>
    </source>
</evidence>
<dbReference type="AlphaFoldDB" id="A0A5S6QYI9"/>
<sequence>MPKVTFSMLVCFLGVCLTPAVAQGGHDEEQEWHELPVNKLTKMLKLVKDVEKKEESRQEKWARATKQNFFKKELRKVSKMLDTHVYEIRLLEGSTIHLECIEREMEVDEDRQTPSKFAWMRNGVFLEEETTDVSRIRFDKEQQMTISPAGVGDSGRYACYYDDELVGQVSLEVLSIVDAILEGILIMVIMVGCTVPIYAILMTSNRSKVRPIEEILQEKEEEDVGMDDRVDEILAVLEKANPRIKGKRRLEVLQEDEQPSDGLSQGTDSKGNAAPPIMPRF</sequence>
<name>A0A5S6QYI9_TRIMR</name>
<dbReference type="WBParaSite" id="TMUE_3000012203.3">
    <property type="protein sequence ID" value="TMUE_3000012203.3"/>
    <property type="gene ID" value="WBGene00295287"/>
</dbReference>
<dbReference type="WBParaSite" id="TMUE_3000012203.1">
    <property type="protein sequence ID" value="TMUE_3000012203.1"/>
    <property type="gene ID" value="WBGene00295287"/>
</dbReference>
<keyword evidence="3" id="KW-0732">Signal</keyword>
<dbReference type="WBParaSite" id="TMUE_3000012203.4">
    <property type="protein sequence ID" value="TMUE_3000012203.4"/>
    <property type="gene ID" value="WBGene00295287"/>
</dbReference>
<dbReference type="WBParaSite" id="TMUE_3000012203.2">
    <property type="protein sequence ID" value="TMUE_3000012203.2"/>
    <property type="gene ID" value="WBGene00295287"/>
</dbReference>
<feature type="transmembrane region" description="Helical" evidence="2">
    <location>
        <begin position="179"/>
        <end position="201"/>
    </location>
</feature>
<accession>A0A5S6QYI9</accession>
<feature type="domain" description="Ig-like" evidence="4">
    <location>
        <begin position="75"/>
        <end position="175"/>
    </location>
</feature>
<dbReference type="SUPFAM" id="SSF48726">
    <property type="entry name" value="Immunoglobulin"/>
    <property type="match status" value="1"/>
</dbReference>
<keyword evidence="2" id="KW-1133">Transmembrane helix</keyword>
<feature type="signal peptide" evidence="3">
    <location>
        <begin position="1"/>
        <end position="22"/>
    </location>
</feature>
<evidence type="ECO:0000256" key="1">
    <source>
        <dbReference type="SAM" id="MobiDB-lite"/>
    </source>
</evidence>
<reference evidence="6" key="3">
    <citation type="submission" date="2019-12" db="UniProtKB">
        <authorList>
            <consortium name="WormBaseParasite"/>
        </authorList>
    </citation>
    <scope>IDENTIFICATION</scope>
</reference>
<keyword evidence="2" id="KW-0472">Membrane</keyword>
<dbReference type="PROSITE" id="PS50835">
    <property type="entry name" value="IG_LIKE"/>
    <property type="match status" value="1"/>
</dbReference>
<proteinExistence type="predicted"/>
<dbReference type="InterPro" id="IPR013783">
    <property type="entry name" value="Ig-like_fold"/>
</dbReference>
<evidence type="ECO:0000259" key="4">
    <source>
        <dbReference type="PROSITE" id="PS50835"/>
    </source>
</evidence>
<keyword evidence="5" id="KW-1185">Reference proteome</keyword>
<evidence type="ECO:0000313" key="5">
    <source>
        <dbReference type="Proteomes" id="UP000046395"/>
    </source>
</evidence>
<organism evidence="5 6">
    <name type="scientific">Trichuris muris</name>
    <name type="common">Mouse whipworm</name>
    <dbReference type="NCBI Taxonomy" id="70415"/>
    <lineage>
        <taxon>Eukaryota</taxon>
        <taxon>Metazoa</taxon>
        <taxon>Ecdysozoa</taxon>
        <taxon>Nematoda</taxon>
        <taxon>Enoplea</taxon>
        <taxon>Dorylaimia</taxon>
        <taxon>Trichinellida</taxon>
        <taxon>Trichuridae</taxon>
        <taxon>Trichuris</taxon>
    </lineage>
</organism>
<protein>
    <submittedName>
        <fullName evidence="6 7">Ig-like domain-containing protein</fullName>
    </submittedName>
</protein>
<feature type="compositionally biased region" description="Polar residues" evidence="1">
    <location>
        <begin position="261"/>
        <end position="270"/>
    </location>
</feature>
<feature type="region of interest" description="Disordered" evidence="1">
    <location>
        <begin position="248"/>
        <end position="281"/>
    </location>
</feature>
<feature type="chain" id="PRO_5044624376" evidence="3">
    <location>
        <begin position="23"/>
        <end position="281"/>
    </location>
</feature>
<dbReference type="InterPro" id="IPR036179">
    <property type="entry name" value="Ig-like_dom_sf"/>
</dbReference>